<organism evidence="1 2">
    <name type="scientific">Phocoena sinus</name>
    <name type="common">Vaquita</name>
    <dbReference type="NCBI Taxonomy" id="42100"/>
    <lineage>
        <taxon>Eukaryota</taxon>
        <taxon>Metazoa</taxon>
        <taxon>Chordata</taxon>
        <taxon>Craniata</taxon>
        <taxon>Vertebrata</taxon>
        <taxon>Euteleostomi</taxon>
        <taxon>Mammalia</taxon>
        <taxon>Eutheria</taxon>
        <taxon>Laurasiatheria</taxon>
        <taxon>Artiodactyla</taxon>
        <taxon>Whippomorpha</taxon>
        <taxon>Cetacea</taxon>
        <taxon>Odontoceti</taxon>
        <taxon>Phocoenidae</taxon>
        <taxon>Phocoena</taxon>
    </lineage>
</organism>
<dbReference type="GeneTree" id="ENSGT00990000205383"/>
<sequence>MAKKILEKLDILDEQAKTLLAIRAKKNFLQGEVKKKISVIPLTFDFQLEFEKDIATSISEAESKITKDRSYGIKKTKSSN</sequence>
<accession>A0A8C9AS05</accession>
<evidence type="ECO:0000313" key="1">
    <source>
        <dbReference type="Ensembl" id="ENSPSNP00000000087.1"/>
    </source>
</evidence>
<name>A0A8C9AS05_PHOSS</name>
<dbReference type="Ensembl" id="ENSPSNT00000000114.1">
    <property type="protein sequence ID" value="ENSPSNP00000000087.1"/>
    <property type="gene ID" value="ENSPSNG00000000087.1"/>
</dbReference>
<reference evidence="1" key="1">
    <citation type="submission" date="2019-08" db="EMBL/GenBank/DDBJ databases">
        <title>Phocoena sinus (Vaquita) genome, mPhoSin1, primary haplotype.</title>
        <authorList>
            <person name="Morin P."/>
            <person name="Mountcastle J."/>
            <person name="Fungtammasan C."/>
            <person name="Rhie A."/>
            <person name="Rojas-Bracho L."/>
            <person name="Smith C.R."/>
            <person name="Taylor B.L."/>
            <person name="Gulland F.M.D."/>
            <person name="Musser W."/>
            <person name="Houck M."/>
            <person name="Haase B."/>
            <person name="Paez S."/>
            <person name="Howe K."/>
            <person name="Torrance J."/>
            <person name="Formenti G."/>
            <person name="Phillippy A."/>
            <person name="Ryder O."/>
            <person name="Jarvis E.D."/>
            <person name="Fedrigo O."/>
        </authorList>
    </citation>
    <scope>NUCLEOTIDE SEQUENCE [LARGE SCALE GENOMIC DNA]</scope>
</reference>
<dbReference type="Pfam" id="PF15078">
    <property type="entry name" value="DUF4545"/>
    <property type="match status" value="1"/>
</dbReference>
<proteinExistence type="predicted"/>
<dbReference type="Proteomes" id="UP000694554">
    <property type="component" value="Chromosome 1"/>
</dbReference>
<dbReference type="PANTHER" id="PTHR36873">
    <property type="entry name" value="HYPOTHETICAL GENE SUPPORTED BY BC079057"/>
    <property type="match status" value="1"/>
</dbReference>
<protein>
    <submittedName>
        <fullName evidence="1">Uncharacterized protein</fullName>
    </submittedName>
</protein>
<dbReference type="PANTHER" id="PTHR36873:SF1">
    <property type="entry name" value="HYPOTHETICAL GENE SUPPORTED BY BC079057"/>
    <property type="match status" value="1"/>
</dbReference>
<dbReference type="AlphaFoldDB" id="A0A8C9AS05"/>
<reference evidence="1" key="2">
    <citation type="submission" date="2025-08" db="UniProtKB">
        <authorList>
            <consortium name="Ensembl"/>
        </authorList>
    </citation>
    <scope>IDENTIFICATION</scope>
</reference>
<keyword evidence="2" id="KW-1185">Reference proteome</keyword>
<reference evidence="1" key="3">
    <citation type="submission" date="2025-09" db="UniProtKB">
        <authorList>
            <consortium name="Ensembl"/>
        </authorList>
    </citation>
    <scope>IDENTIFICATION</scope>
</reference>
<evidence type="ECO:0000313" key="2">
    <source>
        <dbReference type="Proteomes" id="UP000694554"/>
    </source>
</evidence>
<dbReference type="InterPro" id="IPR027847">
    <property type="entry name" value="DUF4545"/>
</dbReference>